<gene>
    <name evidence="4" type="ORF">G3435_23320</name>
</gene>
<reference evidence="4 5" key="1">
    <citation type="submission" date="2020-02" db="EMBL/GenBank/DDBJ databases">
        <title>Broccoli isolated Pseudomonas sp.</title>
        <authorList>
            <person name="Fujikawa T."/>
            <person name="Sawada H."/>
        </authorList>
    </citation>
    <scope>NUCLEOTIDE SEQUENCE [LARGE SCALE GENOMIC DNA]</scope>
    <source>
        <strain evidence="4 5">MAFF212428</strain>
    </source>
</reference>
<protein>
    <submittedName>
        <fullName evidence="4">Methyl-accepting chemotaxis protein</fullName>
    </submittedName>
</protein>
<dbReference type="Pfam" id="PF12729">
    <property type="entry name" value="4HB_MCP_1"/>
    <property type="match status" value="1"/>
</dbReference>
<dbReference type="EMBL" id="JAAHBV010000644">
    <property type="protein sequence ID" value="NER62089.1"/>
    <property type="molecule type" value="Genomic_DNA"/>
</dbReference>
<dbReference type="Gene3D" id="6.10.340.10">
    <property type="match status" value="1"/>
</dbReference>
<keyword evidence="2" id="KW-0812">Transmembrane</keyword>
<keyword evidence="2" id="KW-1133">Transmembrane helix</keyword>
<feature type="coiled-coil region" evidence="1">
    <location>
        <begin position="90"/>
        <end position="117"/>
    </location>
</feature>
<proteinExistence type="predicted"/>
<evidence type="ECO:0000259" key="3">
    <source>
        <dbReference type="Pfam" id="PF12729"/>
    </source>
</evidence>
<evidence type="ECO:0000313" key="4">
    <source>
        <dbReference type="EMBL" id="NER62089.1"/>
    </source>
</evidence>
<accession>A0A6M0D292</accession>
<dbReference type="AlphaFoldDB" id="A0A6M0D292"/>
<sequence>LMLALGIFALNQLGSIRQAGIIIEQVNVPSFDNLSQINQLTLRLRTLSYRLLVNRDAGEQQEILGLLDTRNSQIDKATQAYEKLIVADGERDIFNQYRQLLAQYRQLEAQMKRMAQSDDRDGLRSLLNKEMLSNSEQVNVVLDRLVKVNNEQTRSANQAAADQYDTAFSLVIVLLVAATALTLLCALLLTRSIVKPIDEALHAAERDRPRHLTQTIRAERPTSR</sequence>
<name>A0A6M0D292_9PSED</name>
<dbReference type="InterPro" id="IPR024478">
    <property type="entry name" value="HlyB_4HB_MCP"/>
</dbReference>
<comment type="caution">
    <text evidence="4">The sequence shown here is derived from an EMBL/GenBank/DDBJ whole genome shotgun (WGS) entry which is preliminary data.</text>
</comment>
<evidence type="ECO:0000256" key="1">
    <source>
        <dbReference type="SAM" id="Coils"/>
    </source>
</evidence>
<dbReference type="Proteomes" id="UP000480410">
    <property type="component" value="Unassembled WGS sequence"/>
</dbReference>
<evidence type="ECO:0000313" key="5">
    <source>
        <dbReference type="Proteomes" id="UP000480410"/>
    </source>
</evidence>
<evidence type="ECO:0000256" key="2">
    <source>
        <dbReference type="SAM" id="Phobius"/>
    </source>
</evidence>
<organism evidence="4 5">
    <name type="scientific">Pseudomonas brassicae</name>
    <dbReference type="NCBI Taxonomy" id="2708063"/>
    <lineage>
        <taxon>Bacteria</taxon>
        <taxon>Pseudomonadati</taxon>
        <taxon>Pseudomonadota</taxon>
        <taxon>Gammaproteobacteria</taxon>
        <taxon>Pseudomonadales</taxon>
        <taxon>Pseudomonadaceae</taxon>
        <taxon>Pseudomonas</taxon>
    </lineage>
</organism>
<keyword evidence="1" id="KW-0175">Coiled coil</keyword>
<feature type="non-terminal residue" evidence="4">
    <location>
        <position position="1"/>
    </location>
</feature>
<feature type="non-terminal residue" evidence="4">
    <location>
        <position position="224"/>
    </location>
</feature>
<feature type="domain" description="Chemotaxis methyl-accepting receptor HlyB-like 4HB MCP" evidence="3">
    <location>
        <begin position="2"/>
        <end position="164"/>
    </location>
</feature>
<feature type="transmembrane region" description="Helical" evidence="2">
    <location>
        <begin position="167"/>
        <end position="189"/>
    </location>
</feature>
<keyword evidence="2" id="KW-0472">Membrane</keyword>